<reference evidence="5 6" key="1">
    <citation type="submission" date="2019-07" db="EMBL/GenBank/DDBJ databases">
        <title>Draft genome assembly of a fouling barnacle, Amphibalanus amphitrite (Darwin, 1854): The first reference genome for Thecostraca.</title>
        <authorList>
            <person name="Kim W."/>
        </authorList>
    </citation>
    <scope>NUCLEOTIDE SEQUENCE [LARGE SCALE GENOMIC DNA]</scope>
    <source>
        <strain evidence="5">SNU_AA5</strain>
        <tissue evidence="5">Soma without cirri and trophi</tissue>
    </source>
</reference>
<dbReference type="PANTHER" id="PTHR31952">
    <property type="entry name" value="CB1 CANNABINOID RECEPTOR-INTERACTING PROTEIN 1"/>
    <property type="match status" value="1"/>
</dbReference>
<dbReference type="EMBL" id="VIIS01000710">
    <property type="protein sequence ID" value="KAF0305956.1"/>
    <property type="molecule type" value="Genomic_DNA"/>
</dbReference>
<name>A0A6A4WF04_AMPAM</name>
<dbReference type="AlphaFoldDB" id="A0A6A4WF04"/>
<protein>
    <recommendedName>
        <fullName evidence="3">CB1 cannabinoid receptor-interacting protein 1</fullName>
    </recommendedName>
</protein>
<accession>A0A6A4WF04</accession>
<evidence type="ECO:0000256" key="3">
    <source>
        <dbReference type="ARBA" id="ARBA00015651"/>
    </source>
</evidence>
<evidence type="ECO:0000256" key="1">
    <source>
        <dbReference type="ARBA" id="ARBA00003884"/>
    </source>
</evidence>
<evidence type="ECO:0000313" key="5">
    <source>
        <dbReference type="EMBL" id="KAF0305956.1"/>
    </source>
</evidence>
<dbReference type="GO" id="GO:0005886">
    <property type="term" value="C:plasma membrane"/>
    <property type="evidence" value="ECO:0007669"/>
    <property type="project" value="TreeGrafter"/>
</dbReference>
<comment type="similarity">
    <text evidence="2">Belongs to the CNRIP family.</text>
</comment>
<dbReference type="GO" id="GO:0031718">
    <property type="term" value="F:type 1 cannabinoid receptor binding"/>
    <property type="evidence" value="ECO:0007669"/>
    <property type="project" value="TreeGrafter"/>
</dbReference>
<organism evidence="5 6">
    <name type="scientific">Amphibalanus amphitrite</name>
    <name type="common">Striped barnacle</name>
    <name type="synonym">Balanus amphitrite</name>
    <dbReference type="NCBI Taxonomy" id="1232801"/>
    <lineage>
        <taxon>Eukaryota</taxon>
        <taxon>Metazoa</taxon>
        <taxon>Ecdysozoa</taxon>
        <taxon>Arthropoda</taxon>
        <taxon>Crustacea</taxon>
        <taxon>Multicrustacea</taxon>
        <taxon>Cirripedia</taxon>
        <taxon>Thoracica</taxon>
        <taxon>Thoracicalcarea</taxon>
        <taxon>Balanomorpha</taxon>
        <taxon>Balanoidea</taxon>
        <taxon>Balanidae</taxon>
        <taxon>Amphibalaninae</taxon>
        <taxon>Amphibalanus</taxon>
    </lineage>
</organism>
<comment type="caution">
    <text evidence="5">The sequence shown here is derived from an EMBL/GenBank/DDBJ whole genome shotgun (WGS) entry which is preliminary data.</text>
</comment>
<evidence type="ECO:0000313" key="6">
    <source>
        <dbReference type="Proteomes" id="UP000440578"/>
    </source>
</evidence>
<comment type="subunit">
    <text evidence="4">Interacts with the cannabinoid receptor CNR1 (via C-terminus). Does not interact with cannabinoid receptor CNR2.</text>
</comment>
<keyword evidence="5" id="KW-0675">Receptor</keyword>
<comment type="function">
    <text evidence="1">Suppresses cannabinoid receptor CNR1-mediated tonic inhibition of voltage-gated calcium channels.</text>
</comment>
<dbReference type="Pfam" id="PF15043">
    <property type="entry name" value="CNRIP1"/>
    <property type="match status" value="1"/>
</dbReference>
<evidence type="ECO:0000256" key="4">
    <source>
        <dbReference type="ARBA" id="ARBA00026030"/>
    </source>
</evidence>
<dbReference type="InterPro" id="IPR029204">
    <property type="entry name" value="CNRIP1"/>
</dbReference>
<sequence>MTKKGHRREVPVMVTLKDVGEMRLVIQVKCYDRDNVQHSEWGSNFHCIEYLCEELDCRAVDIVKETFR</sequence>
<dbReference type="OrthoDB" id="5920443at2759"/>
<dbReference type="Proteomes" id="UP000440578">
    <property type="component" value="Unassembled WGS sequence"/>
</dbReference>
<evidence type="ECO:0000256" key="2">
    <source>
        <dbReference type="ARBA" id="ARBA00007288"/>
    </source>
</evidence>
<proteinExistence type="inferred from homology"/>
<keyword evidence="6" id="KW-1185">Reference proteome</keyword>
<gene>
    <name evidence="5" type="primary">CNRIP1</name>
    <name evidence="5" type="ORF">FJT64_022504</name>
</gene>
<dbReference type="PANTHER" id="PTHR31952:SF1">
    <property type="entry name" value="CB1 CANNABINOID RECEPTOR-INTERACTING PROTEIN 1"/>
    <property type="match status" value="1"/>
</dbReference>